<reference evidence="15 16" key="1">
    <citation type="journal article" date="2020" name="bioRxiv">
        <title>Sequence and annotation of 42 cannabis genomes reveals extensive copy number variation in cannabinoid synthesis and pathogen resistance genes.</title>
        <authorList>
            <person name="Mckernan K.J."/>
            <person name="Helbert Y."/>
            <person name="Kane L.T."/>
            <person name="Ebling H."/>
            <person name="Zhang L."/>
            <person name="Liu B."/>
            <person name="Eaton Z."/>
            <person name="Mclaughlin S."/>
            <person name="Kingan S."/>
            <person name="Baybayan P."/>
            <person name="Concepcion G."/>
            <person name="Jordan M."/>
            <person name="Riva A."/>
            <person name="Barbazuk W."/>
            <person name="Harkins T."/>
        </authorList>
    </citation>
    <scope>NUCLEOTIDE SEQUENCE [LARGE SCALE GENOMIC DNA]</scope>
    <source>
        <strain evidence="15 16">cv. Jamaican Lion 4</strain>
        <strain evidence="14">Father</strain>
        <strain evidence="13">Mother</strain>
        <tissue evidence="13">Leaf</tissue>
    </source>
</reference>
<dbReference type="AlphaFoldDB" id="A0A7J6EQ08"/>
<dbReference type="PANTHER" id="PTHR13315:SF0">
    <property type="entry name" value="METALLOPHOSPHOESTERASE 1"/>
    <property type="match status" value="1"/>
</dbReference>
<evidence type="ECO:0000256" key="5">
    <source>
        <dbReference type="ARBA" id="ARBA00022723"/>
    </source>
</evidence>
<evidence type="ECO:0000256" key="7">
    <source>
        <dbReference type="ARBA" id="ARBA00022989"/>
    </source>
</evidence>
<keyword evidence="9" id="KW-0464">Manganese</keyword>
<dbReference type="PANTHER" id="PTHR13315">
    <property type="entry name" value="METALLO PHOSPHOESTERASE RELATED"/>
    <property type="match status" value="1"/>
</dbReference>
<keyword evidence="5" id="KW-0479">Metal-binding</keyword>
<evidence type="ECO:0000313" key="13">
    <source>
        <dbReference type="EMBL" id="KAF4360396.1"/>
    </source>
</evidence>
<dbReference type="GO" id="GO:0016020">
    <property type="term" value="C:membrane"/>
    <property type="evidence" value="ECO:0007669"/>
    <property type="project" value="UniProtKB-SubCell"/>
</dbReference>
<evidence type="ECO:0000256" key="4">
    <source>
        <dbReference type="ARBA" id="ARBA00022692"/>
    </source>
</evidence>
<feature type="chain" id="PRO_5044658845" description="Calcineurin-like phosphoesterase domain-containing protein" evidence="11">
    <location>
        <begin position="18"/>
        <end position="388"/>
    </location>
</feature>
<feature type="transmembrane region" description="Helical" evidence="10">
    <location>
        <begin position="359"/>
        <end position="378"/>
    </location>
</feature>
<dbReference type="GO" id="GO:0046872">
    <property type="term" value="F:metal ion binding"/>
    <property type="evidence" value="ECO:0007669"/>
    <property type="project" value="UniProtKB-KW"/>
</dbReference>
<evidence type="ECO:0000256" key="9">
    <source>
        <dbReference type="ARBA" id="ARBA00023211"/>
    </source>
</evidence>
<keyword evidence="7 10" id="KW-1133">Transmembrane helix</keyword>
<dbReference type="SUPFAM" id="SSF56300">
    <property type="entry name" value="Metallo-dependent phosphatases"/>
    <property type="match status" value="1"/>
</dbReference>
<dbReference type="EMBL" id="JAATIQ010000042">
    <property type="protein sequence ID" value="KAF4394842.1"/>
    <property type="molecule type" value="Genomic_DNA"/>
</dbReference>
<evidence type="ECO:0000256" key="11">
    <source>
        <dbReference type="SAM" id="SignalP"/>
    </source>
</evidence>
<name>A0A7J6EQ08_CANSA</name>
<dbReference type="InterPro" id="IPR004843">
    <property type="entry name" value="Calcineurin-like_PHP"/>
</dbReference>
<dbReference type="OrthoDB" id="9984693at2759"/>
<evidence type="ECO:0000259" key="12">
    <source>
        <dbReference type="Pfam" id="PF00149"/>
    </source>
</evidence>
<accession>A0A803NLW8</accession>
<dbReference type="GO" id="GO:0016787">
    <property type="term" value="F:hydrolase activity"/>
    <property type="evidence" value="ECO:0007669"/>
    <property type="project" value="UniProtKB-KW"/>
</dbReference>
<evidence type="ECO:0000256" key="6">
    <source>
        <dbReference type="ARBA" id="ARBA00022801"/>
    </source>
</evidence>
<evidence type="ECO:0000256" key="3">
    <source>
        <dbReference type="ARBA" id="ARBA00008895"/>
    </source>
</evidence>
<evidence type="ECO:0000256" key="10">
    <source>
        <dbReference type="SAM" id="Phobius"/>
    </source>
</evidence>
<dbReference type="Proteomes" id="UP000583929">
    <property type="component" value="Unassembled WGS sequence"/>
</dbReference>
<proteinExistence type="inferred from homology"/>
<evidence type="ECO:0000313" key="14">
    <source>
        <dbReference type="EMBL" id="KAF4394842.1"/>
    </source>
</evidence>
<evidence type="ECO:0000313" key="15">
    <source>
        <dbReference type="Proteomes" id="UP000525078"/>
    </source>
</evidence>
<dbReference type="Proteomes" id="UP000525078">
    <property type="component" value="Unassembled WGS sequence"/>
</dbReference>
<protein>
    <recommendedName>
        <fullName evidence="12">Calcineurin-like phosphoesterase domain-containing protein</fullName>
    </recommendedName>
</protein>
<comment type="subcellular location">
    <subcellularLocation>
        <location evidence="2">Membrane</location>
        <topology evidence="2">Multi-pass membrane protein</topology>
    </subcellularLocation>
</comment>
<sequence length="388" mass="43743">MEVVWWRPLLSLTLVLALIIHEEWISAPSCKTVLNHESESEFGFTQENHPDDLKVMMVANLLLTGSDSTFLHRLFSDYYMSKFFRKSYQSLAPDMLVVLGDVSAKGWELNKPKWESVLHQFDQLLGPFLDLPLHVVLGDRDLGRCGELNRKSVNWVAGRFPGLDSAGCGAFEINNVSFVSLNAVALLCGNDDLRFSVEKVIERENVDLRTERENFEEVVIDESDHGRESVGGLQWKEKDISSGSGPVLLLHFPLCQIPFPNIVDDGRGSVGDGPYELLHNLPANATQYIFQALKPRIIFSAHSHEFSSYTHPDGTYEVSVPAMSWNARDDPGFIFAIFRSNKRAVSIIYCSLARESRVVMAYISILILLILTVVLNLMKIPHFICSRQ</sequence>
<evidence type="ECO:0000256" key="1">
    <source>
        <dbReference type="ARBA" id="ARBA00001936"/>
    </source>
</evidence>
<dbReference type="GO" id="GO:0006506">
    <property type="term" value="P:GPI anchor biosynthetic process"/>
    <property type="evidence" value="ECO:0007669"/>
    <property type="project" value="InterPro"/>
</dbReference>
<evidence type="ECO:0000256" key="2">
    <source>
        <dbReference type="ARBA" id="ARBA00004141"/>
    </source>
</evidence>
<evidence type="ECO:0000256" key="8">
    <source>
        <dbReference type="ARBA" id="ARBA00023136"/>
    </source>
</evidence>
<comment type="caution">
    <text evidence="13">The sequence shown here is derived from an EMBL/GenBank/DDBJ whole genome shotgun (WGS) entry which is preliminary data.</text>
</comment>
<dbReference type="EMBL" id="JAATIP010000204">
    <property type="protein sequence ID" value="KAF4360396.1"/>
    <property type="molecule type" value="Genomic_DNA"/>
</dbReference>
<comment type="cofactor">
    <cofactor evidence="1">
        <name>Mn(2+)</name>
        <dbReference type="ChEBI" id="CHEBI:29035"/>
    </cofactor>
</comment>
<organism evidence="13 15">
    <name type="scientific">Cannabis sativa</name>
    <name type="common">Hemp</name>
    <name type="synonym">Marijuana</name>
    <dbReference type="NCBI Taxonomy" id="3483"/>
    <lineage>
        <taxon>Eukaryota</taxon>
        <taxon>Viridiplantae</taxon>
        <taxon>Streptophyta</taxon>
        <taxon>Embryophyta</taxon>
        <taxon>Tracheophyta</taxon>
        <taxon>Spermatophyta</taxon>
        <taxon>Magnoliopsida</taxon>
        <taxon>eudicotyledons</taxon>
        <taxon>Gunneridae</taxon>
        <taxon>Pentapetalae</taxon>
        <taxon>rosids</taxon>
        <taxon>fabids</taxon>
        <taxon>Rosales</taxon>
        <taxon>Cannabaceae</taxon>
        <taxon>Cannabis</taxon>
    </lineage>
</organism>
<keyword evidence="8 10" id="KW-0472">Membrane</keyword>
<keyword evidence="4 10" id="KW-0812">Transmembrane</keyword>
<dbReference type="InterPro" id="IPR033308">
    <property type="entry name" value="PGAP5/Cdc1/Ted1"/>
</dbReference>
<evidence type="ECO:0000313" key="16">
    <source>
        <dbReference type="Proteomes" id="UP000583929"/>
    </source>
</evidence>
<gene>
    <name evidence="13" type="ORF">F8388_019482</name>
    <name evidence="14" type="ORF">G4B88_002719</name>
</gene>
<feature type="signal peptide" evidence="11">
    <location>
        <begin position="1"/>
        <end position="17"/>
    </location>
</feature>
<dbReference type="Pfam" id="PF00149">
    <property type="entry name" value="Metallophos"/>
    <property type="match status" value="1"/>
</dbReference>
<dbReference type="FunFam" id="3.60.21.10:FF:000135">
    <property type="entry name" value="Os06g0222800 protein"/>
    <property type="match status" value="1"/>
</dbReference>
<comment type="similarity">
    <text evidence="3">Belongs to the metallophosphoesterase superfamily. MPPE1 family.</text>
</comment>
<keyword evidence="11" id="KW-0732">Signal</keyword>
<dbReference type="InterPro" id="IPR029052">
    <property type="entry name" value="Metallo-depent_PP-like"/>
</dbReference>
<keyword evidence="6" id="KW-0378">Hydrolase</keyword>
<keyword evidence="16" id="KW-1185">Reference proteome</keyword>
<feature type="domain" description="Calcineurin-like phosphoesterase" evidence="12">
    <location>
        <begin position="76"/>
        <end position="305"/>
    </location>
</feature>
<dbReference type="OMA" id="AMTWNAR"/>
<accession>A0A7J6EQ08</accession>